<dbReference type="SUPFAM" id="SSF56219">
    <property type="entry name" value="DNase I-like"/>
    <property type="match status" value="1"/>
</dbReference>
<dbReference type="eggNOG" id="COG2374">
    <property type="taxonomic scope" value="Bacteria"/>
</dbReference>
<dbReference type="Pfam" id="PF19580">
    <property type="entry name" value="Exo_endo_phos_3"/>
    <property type="match status" value="1"/>
</dbReference>
<proteinExistence type="predicted"/>
<dbReference type="Pfam" id="PF00932">
    <property type="entry name" value="LTD"/>
    <property type="match status" value="1"/>
</dbReference>
<protein>
    <submittedName>
        <fullName evidence="3">Nuclease</fullName>
    </submittedName>
</protein>
<evidence type="ECO:0000313" key="3">
    <source>
        <dbReference type="EMBL" id="AIF40198.1"/>
    </source>
</evidence>
<dbReference type="EMBL" id="CP008889">
    <property type="protein sequence ID" value="AIF40198.1"/>
    <property type="molecule type" value="Genomic_DNA"/>
</dbReference>
<gene>
    <name evidence="3" type="ORF">HX89_03675</name>
</gene>
<reference evidence="3 4" key="1">
    <citation type="submission" date="2014-07" db="EMBL/GenBank/DDBJ databases">
        <title>Genome Sequencing of Dermacoccus nishinomiyaensis.</title>
        <authorList>
            <person name="Hong K.W."/>
            <person name="Chan K.G."/>
        </authorList>
    </citation>
    <scope>NUCLEOTIDE SEQUENCE [LARGE SCALE GENOMIC DNA]</scope>
    <source>
        <strain evidence="3 4">M25</strain>
    </source>
</reference>
<evidence type="ECO:0000256" key="1">
    <source>
        <dbReference type="SAM" id="SignalP"/>
    </source>
</evidence>
<dbReference type="PROSITE" id="PS51841">
    <property type="entry name" value="LTD"/>
    <property type="match status" value="1"/>
</dbReference>
<dbReference type="Gene3D" id="3.60.10.10">
    <property type="entry name" value="Endonuclease/exonuclease/phosphatase"/>
    <property type="match status" value="1"/>
</dbReference>
<dbReference type="Gene3D" id="2.60.40.1260">
    <property type="entry name" value="Lamin Tail domain"/>
    <property type="match status" value="1"/>
</dbReference>
<dbReference type="PANTHER" id="PTHR42834">
    <property type="entry name" value="ENDONUCLEASE/EXONUCLEASE/PHOSPHATASE FAMILY PROTEIN (AFU_ORTHOLOGUE AFUA_3G09210)"/>
    <property type="match status" value="1"/>
</dbReference>
<dbReference type="OrthoDB" id="1016457at2"/>
<dbReference type="InterPro" id="IPR036415">
    <property type="entry name" value="Lamin_tail_dom_sf"/>
</dbReference>
<dbReference type="RefSeq" id="WP_038567065.1">
    <property type="nucleotide sequence ID" value="NZ_CP008889.1"/>
</dbReference>
<feature type="domain" description="LTD" evidence="2">
    <location>
        <begin position="28"/>
        <end position="152"/>
    </location>
</feature>
<evidence type="ECO:0000313" key="4">
    <source>
        <dbReference type="Proteomes" id="UP000027986"/>
    </source>
</evidence>
<dbReference type="GO" id="GO:0003824">
    <property type="term" value="F:catalytic activity"/>
    <property type="evidence" value="ECO:0007669"/>
    <property type="project" value="InterPro"/>
</dbReference>
<evidence type="ECO:0000259" key="2">
    <source>
        <dbReference type="PROSITE" id="PS51841"/>
    </source>
</evidence>
<dbReference type="PANTHER" id="PTHR42834:SF1">
    <property type="entry name" value="ENDONUCLEASE_EXONUCLEASE_PHOSPHATASE FAMILY PROTEIN (AFU_ORTHOLOGUE AFUA_3G09210)"/>
    <property type="match status" value="1"/>
</dbReference>
<dbReference type="KEGG" id="dni:HX89_03675"/>
<dbReference type="InterPro" id="IPR005135">
    <property type="entry name" value="Endo/exonuclease/phosphatase"/>
</dbReference>
<dbReference type="SUPFAM" id="SSF74853">
    <property type="entry name" value="Lamin A/C globular tail domain"/>
    <property type="match status" value="1"/>
</dbReference>
<dbReference type="InterPro" id="IPR001322">
    <property type="entry name" value="Lamin_tail_dom"/>
</dbReference>
<dbReference type="GeneID" id="41840314"/>
<feature type="chain" id="PRO_5001706924" evidence="1">
    <location>
        <begin position="35"/>
        <end position="800"/>
    </location>
</feature>
<organism evidence="3 4">
    <name type="scientific">Dermacoccus nishinomiyaensis</name>
    <dbReference type="NCBI Taxonomy" id="1274"/>
    <lineage>
        <taxon>Bacteria</taxon>
        <taxon>Bacillati</taxon>
        <taxon>Actinomycetota</taxon>
        <taxon>Actinomycetes</taxon>
        <taxon>Micrococcales</taxon>
        <taxon>Dermacoccaceae</taxon>
        <taxon>Dermacoccus</taxon>
    </lineage>
</organism>
<keyword evidence="4" id="KW-1185">Reference proteome</keyword>
<sequence>MPLLPQRPTAIVTVAAAVAGLTSFSLSTAGSAQAASTTVTISEVFGGGGNSGAPLRSDFVELYNTSSAPVDLTGWSVQYWSASGTSAQKTPLSGQVAPGHHFLVKEADGANVSAPALENPDVTGTIAMSGTAGRVAIVDPNGATVDLVGWGGASVAEGSPAPATTNSTSVFRKSECTDTDDNAVDFTVGTPTPTSSAAGATACTPQAPHEPSTVTIQQIQGSSHLSPLRDERVSKVSGVVTATNATGFWMQAPSDDDDATSDAVFVYTKTAPTAVVGDAVSVDATVSEFRPGGASGNDNLTTTQLTSPVVTVTASGQALPAPAVLGKDRIAPQQNVESGDPKNVESAAATFDPTKNAIDFDESLEGMRVALDDARAVGPTNPKYRETPVVPGQNVDALTTPRGGVLYSGYDHPNAMRVILDDQAKPANPLPVSTVGDVYTGRTTGIMDYSFAMPHVHVTDVAGHRNAGLKRETTKAQGLFEMAVATFNVENLAPSDPQTKYDRLAGQITGNLRAPDVLALEEIQDNNGAQNDGTVDSSTTVKKLVDTIKAAGGPTYQARWVDPENGKDGGQPGGNIRQVFLYRTDRGTSFVDKGTPGATTATGVTGRGLFTDLTVSPGRIDPTNTAFTDSRKPLVGEFKFRGTKVYVIANHFNSKGGDDPLFGRWQQPVRSSETQRHAQATVVRGFIDKLLAADPNARIVTLGDLNDFEFSQTTDILAGSGKTAMTDLPRTLPVNERYSYVYEGNSQILDHILLSPKLAQPWLGLGKPPFNYDIVHTNSEFPDQDSDHDPQIVRMTVTPF</sequence>
<dbReference type="InterPro" id="IPR036691">
    <property type="entry name" value="Endo/exonu/phosph_ase_sf"/>
</dbReference>
<accession>A0A075JJL7</accession>
<keyword evidence="1" id="KW-0732">Signal</keyword>
<dbReference type="AlphaFoldDB" id="A0A075JJL7"/>
<name>A0A075JJL7_9MICO</name>
<dbReference type="HOGENOM" id="CLU_003608_1_1_11"/>
<dbReference type="Proteomes" id="UP000027986">
    <property type="component" value="Chromosome"/>
</dbReference>
<feature type="signal peptide" evidence="1">
    <location>
        <begin position="1"/>
        <end position="34"/>
    </location>
</feature>